<reference evidence="4 7" key="4">
    <citation type="submission" date="2018-08" db="EMBL/GenBank/DDBJ databases">
        <title>Recombination of ecologically and evolutionarily significant loci maintains genetic cohesion in the Pseudomonas syringae species complex.</title>
        <authorList>
            <person name="Dillon M."/>
            <person name="Thakur S."/>
            <person name="Almeida R.N.D."/>
            <person name="Weir B.S."/>
            <person name="Guttman D.S."/>
        </authorList>
    </citation>
    <scope>NUCLEOTIDE SEQUENCE [LARGE SCALE GENOMIC DNA]</scope>
    <source>
        <strain evidence="4 7">ICMP 3402</strain>
    </source>
</reference>
<dbReference type="Proteomes" id="UP000271817">
    <property type="component" value="Unassembled WGS sequence"/>
</dbReference>
<feature type="signal peptide" evidence="1">
    <location>
        <begin position="1"/>
        <end position="25"/>
    </location>
</feature>
<sequence length="310" mass="33423">MNNLKAAKILAFSLLACALHPQAIAHEVGRNILNGQASEAEVLEGSGEVRTEEAVEPKFTELPDKFNIIKDSLVSAADSHYYGFTALRGQKVLIQGHLSGSAQLEIHDGAKWNMLASGQKMVLSSLTLGQDVIVRVSHNESSAFVQGSTYGLILGSFPKVTYARLRDQPYGMSRIPPDASTLGPLSAQGISNVVLEIDMTDSTGTPLEGGIASYSIDLPKSDKSRPTGLVKTDASGKVRTVVDIGRCVGGNDADVFAEKDRWTHIWRTQYFEGGWVVDNPYALNTGLDTPHPDKGQVGHICHQRLIKSTP</sequence>
<dbReference type="EMBL" id="RBTW01000066">
    <property type="protein sequence ID" value="RMU21655.1"/>
    <property type="molecule type" value="Genomic_DNA"/>
</dbReference>
<reference evidence="3 6" key="2">
    <citation type="submission" date="2015-09" db="EMBL/GenBank/DDBJ databases">
        <title>Genome announcement of multiple Pseudomonas syringae strains.</title>
        <authorList>
            <person name="Thakur S."/>
            <person name="Wang P.W."/>
            <person name="Gong Y."/>
            <person name="Weir B.S."/>
            <person name="Guttman D.S."/>
        </authorList>
    </citation>
    <scope>NUCLEOTIDE SEQUENCE [LARGE SCALE GENOMIC DNA]</scope>
    <source>
        <strain evidence="3 6">ICMP3507</strain>
    </source>
</reference>
<dbReference type="RefSeq" id="WP_010200907.1">
    <property type="nucleotide sequence ID" value="NZ_CP020351.1"/>
</dbReference>
<evidence type="ECO:0000313" key="7">
    <source>
        <dbReference type="Proteomes" id="UP000271817"/>
    </source>
</evidence>
<feature type="chain" id="PRO_5014234502" description="Lipoprotein" evidence="1">
    <location>
        <begin position="26"/>
        <end position="310"/>
    </location>
</feature>
<accession>A0A0N0GBA1</accession>
<reference evidence="2 5" key="1">
    <citation type="submission" date="2015-07" db="EMBL/GenBank/DDBJ databases">
        <authorList>
            <person name="O'Brien H.E."/>
            <person name="Thakur S."/>
            <person name="Gong Y."/>
            <person name="Wang P.W."/>
            <person name="Guttman D.S."/>
        </authorList>
    </citation>
    <scope>NUCLEOTIDE SEQUENCE [LARGE SCALE GENOMIC DNA]</scope>
    <source>
        <strain evidence="2 5">107</strain>
    </source>
</reference>
<organism evidence="3 6">
    <name type="scientific">Pseudomonas amygdali pv. lachrymans</name>
    <name type="common">Pseudomonas syringae pv. lachrymans</name>
    <dbReference type="NCBI Taxonomy" id="53707"/>
    <lineage>
        <taxon>Bacteria</taxon>
        <taxon>Pseudomonadati</taxon>
        <taxon>Pseudomonadota</taxon>
        <taxon>Gammaproteobacteria</taxon>
        <taxon>Pseudomonadales</taxon>
        <taxon>Pseudomonadaceae</taxon>
        <taxon>Pseudomonas</taxon>
        <taxon>Pseudomonas amygdali</taxon>
    </lineage>
</organism>
<evidence type="ECO:0000313" key="4">
    <source>
        <dbReference type="EMBL" id="RMU21655.1"/>
    </source>
</evidence>
<gene>
    <name evidence="2" type="ORF">AC499_3727</name>
    <name evidence="3" type="ORF">ALO35_101135</name>
    <name evidence="4" type="ORF">ALP33_00373</name>
</gene>
<dbReference type="GeneID" id="70081414"/>
<evidence type="ECO:0000313" key="6">
    <source>
        <dbReference type="Proteomes" id="UP000050265"/>
    </source>
</evidence>
<dbReference type="AlphaFoldDB" id="A0A0N0GBA1"/>
<proteinExistence type="predicted"/>
<evidence type="ECO:0000313" key="3">
    <source>
        <dbReference type="EMBL" id="KPX66848.1"/>
    </source>
</evidence>
<comment type="caution">
    <text evidence="3">The sequence shown here is derived from an EMBL/GenBank/DDBJ whole genome shotgun (WGS) entry which is preliminary data.</text>
</comment>
<dbReference type="EMBL" id="LGLK01000019">
    <property type="protein sequence ID" value="KPC20863.1"/>
    <property type="molecule type" value="Genomic_DNA"/>
</dbReference>
<dbReference type="EMBL" id="LJQP01000273">
    <property type="protein sequence ID" value="KPX66848.1"/>
    <property type="molecule type" value="Genomic_DNA"/>
</dbReference>
<dbReference type="Proteomes" id="UP000050265">
    <property type="component" value="Unassembled WGS sequence"/>
</dbReference>
<dbReference type="PATRIC" id="fig|53707.5.peg.1680"/>
<dbReference type="Proteomes" id="UP000037943">
    <property type="component" value="Unassembled WGS sequence"/>
</dbReference>
<evidence type="ECO:0000313" key="2">
    <source>
        <dbReference type="EMBL" id="KPC20863.1"/>
    </source>
</evidence>
<keyword evidence="1" id="KW-0732">Signal</keyword>
<evidence type="ECO:0008006" key="8">
    <source>
        <dbReference type="Google" id="ProtNLM"/>
    </source>
</evidence>
<protein>
    <recommendedName>
        <fullName evidence="8">Lipoprotein</fullName>
    </recommendedName>
</protein>
<reference evidence="2 5" key="3">
    <citation type="submission" date="2015-10" db="EMBL/GenBank/DDBJ databases">
        <title>Comparative genomics and high-throughput reverse genetic screens identify a new phytobacterial MAMP and an Arabidopsis receptor required for immune elicitation.</title>
        <authorList>
            <person name="Mott G.A."/>
            <person name="Thakur S."/>
            <person name="Wang P.W."/>
            <person name="Desveaux D."/>
            <person name="Guttman D.S."/>
        </authorList>
    </citation>
    <scope>NUCLEOTIDE SEQUENCE [LARGE SCALE GENOMIC DNA]</scope>
    <source>
        <strain evidence="2 5">107</strain>
    </source>
</reference>
<keyword evidence="5" id="KW-1185">Reference proteome</keyword>
<evidence type="ECO:0000313" key="5">
    <source>
        <dbReference type="Proteomes" id="UP000037943"/>
    </source>
</evidence>
<name>A0A0N0GBA1_PSEAV</name>
<evidence type="ECO:0000256" key="1">
    <source>
        <dbReference type="SAM" id="SignalP"/>
    </source>
</evidence>